<reference evidence="1" key="1">
    <citation type="journal article" date="2012" name="Proc. Natl. Acad. Sci. U.S.A.">
        <title>Antigenic diversity is generated by distinct evolutionary mechanisms in African trypanosome species.</title>
        <authorList>
            <person name="Jackson A.P."/>
            <person name="Berry A."/>
            <person name="Aslett M."/>
            <person name="Allison H.C."/>
            <person name="Burton P."/>
            <person name="Vavrova-Anderson J."/>
            <person name="Brown R."/>
            <person name="Browne H."/>
            <person name="Corton N."/>
            <person name="Hauser H."/>
            <person name="Gamble J."/>
            <person name="Gilderthorp R."/>
            <person name="Marcello L."/>
            <person name="McQuillan J."/>
            <person name="Otto T.D."/>
            <person name="Quail M.A."/>
            <person name="Sanders M.J."/>
            <person name="van Tonder A."/>
            <person name="Ginger M.L."/>
            <person name="Field M.C."/>
            <person name="Barry J.D."/>
            <person name="Hertz-Fowler C."/>
            <person name="Berriman M."/>
        </authorList>
    </citation>
    <scope>NUCLEOTIDE SEQUENCE</scope>
    <source>
        <strain evidence="1">IL3000</strain>
    </source>
</reference>
<dbReference type="SUPFAM" id="SSF48371">
    <property type="entry name" value="ARM repeat"/>
    <property type="match status" value="1"/>
</dbReference>
<sequence>MQTITSEMWSFRSQLSSFFLPCFILRLKPFLFAREISCIMDTEKFARILHVVYAAGDNEVRRRATEELLQAEEHLSPNEIVSIGTGLFGVTDQGAAVQAYGAVLLRNAVVSNRIAPSMVPYVEIMTWYFEEPTLGQLLCNDIGALLTECMLHEWPESYPDLMARVCPPSARLVDHPRKLRFLSSFVARVAAPHVGGVPVSRMKPLKNAIARCGRSIIIEVIQALFDMYTAAGGAPGSSCAPGTEESVLDCLLIMTHIAPCLPVEEWREVGVTNTLSALVQWRPVAQEALAAATALLRCDRLSGTPGTKELGDGGTVFAVRSELLDAALDSVEMCVTELNYTNIEEIMELLHESPDVLLHPAIPSISRVCLLILSVPSIFLASIACSILRRLGDPAFNHINPLELLMRLTALVPKNKFHPMFGVDERGVKLSEHDYGTCDAFDQGFSEFRSLSAHVLTTVARIYPVVSNQFILVTITNLNDSKGTAADPRTRSGCDSAKRYLQRVGDGAFPYQNLSDSFKYSSEYIPQIIEEMVKREPEDMVIFPVYLNMLSLLWKCRDGTDLGVWQGTMDAILKSLEHQHRVPNDPDALSARKRALTLLITACSKHAANLIPFGEIFVQQLERLLMVPTTSRVERTLLYEAIAAFTAALPTNEAQQRLQKFLDPMAKIMIERVTPMNQNDFNDVIIGRTPAQRDEGYFIHDSLNVVAGVLRRCKAVPYVIETATLLAPAIMRLMKLSHGIYPGDLPPEYASILDPAVESTQFRPTGGWRRGKAAGPRPEVTRARNILMDIRSTLYQVIGMLSSLYPAEPLQDMMQVLVSTAQALSIHTMKQLLLHCVIPVATTQGELLPVALSLCNTFFQHRSLITADRPEGEAKDNRQLFYLSKDILAFIKQNLADNGKLDGNLALSRSVLDVALSILQSGTNISETSHLVTSILQ</sequence>
<proteinExistence type="predicted"/>
<evidence type="ECO:0000313" key="1">
    <source>
        <dbReference type="EMBL" id="CCC93877.1"/>
    </source>
</evidence>
<dbReference type="VEuPathDB" id="TriTrypDB:TcIL3000_10_6500"/>
<name>G0UWW0_TRYCI</name>
<organism evidence="1">
    <name type="scientific">Trypanosoma congolense (strain IL3000)</name>
    <dbReference type="NCBI Taxonomy" id="1068625"/>
    <lineage>
        <taxon>Eukaryota</taxon>
        <taxon>Discoba</taxon>
        <taxon>Euglenozoa</taxon>
        <taxon>Kinetoplastea</taxon>
        <taxon>Metakinetoplastina</taxon>
        <taxon>Trypanosomatida</taxon>
        <taxon>Trypanosomatidae</taxon>
        <taxon>Trypanosoma</taxon>
        <taxon>Nannomonas</taxon>
    </lineage>
</organism>
<dbReference type="InterPro" id="IPR016024">
    <property type="entry name" value="ARM-type_fold"/>
</dbReference>
<dbReference type="EMBL" id="HE575323">
    <property type="protein sequence ID" value="CCC93877.1"/>
    <property type="molecule type" value="Genomic_DNA"/>
</dbReference>
<protein>
    <submittedName>
        <fullName evidence="1">Uncharacterized protein TCIL3000_10_6500</fullName>
    </submittedName>
</protein>
<accession>G0UWW0</accession>
<gene>
    <name evidence="1" type="ORF">TCIL3000_10_6500</name>
</gene>
<dbReference type="Gene3D" id="1.25.10.10">
    <property type="entry name" value="Leucine-rich Repeat Variant"/>
    <property type="match status" value="1"/>
</dbReference>
<dbReference type="InterPro" id="IPR011989">
    <property type="entry name" value="ARM-like"/>
</dbReference>
<dbReference type="AlphaFoldDB" id="G0UWW0"/>